<dbReference type="InterPro" id="IPR027417">
    <property type="entry name" value="P-loop_NTPase"/>
</dbReference>
<name>A0ABM8PTC1_9HYPH</name>
<dbReference type="InterPro" id="IPR003439">
    <property type="entry name" value="ABC_transporter-like_ATP-bd"/>
</dbReference>
<dbReference type="SUPFAM" id="SSF52540">
    <property type="entry name" value="P-loop containing nucleoside triphosphate hydrolases"/>
    <property type="match status" value="1"/>
</dbReference>
<accession>A0ABM8PTC1</accession>
<dbReference type="Gene3D" id="3.40.50.300">
    <property type="entry name" value="P-loop containing nucleotide triphosphate hydrolases"/>
    <property type="match status" value="1"/>
</dbReference>
<dbReference type="PROSITE" id="PS50893">
    <property type="entry name" value="ABC_TRANSPORTER_2"/>
    <property type="match status" value="1"/>
</dbReference>
<protein>
    <submittedName>
        <fullName evidence="11">ABC transporter ATPase</fullName>
    </submittedName>
</protein>
<dbReference type="CDD" id="cd03219">
    <property type="entry name" value="ABC_Mj1267_LivG_branched"/>
    <property type="match status" value="1"/>
</dbReference>
<dbReference type="CDD" id="cd06581">
    <property type="entry name" value="TM_PBP1_LivM_like"/>
    <property type="match status" value="1"/>
</dbReference>
<dbReference type="RefSeq" id="WP_142588906.1">
    <property type="nucleotide sequence ID" value="NZ_CABFWE030000011.1"/>
</dbReference>
<dbReference type="EMBL" id="CABFWE030000011">
    <property type="protein sequence ID" value="CAD7047535.1"/>
    <property type="molecule type" value="Genomic_DNA"/>
</dbReference>
<feature type="transmembrane region" description="Helical" evidence="9">
    <location>
        <begin position="230"/>
        <end position="250"/>
    </location>
</feature>
<reference evidence="11 12" key="1">
    <citation type="submission" date="2020-11" db="EMBL/GenBank/DDBJ databases">
        <authorList>
            <person name="Lassalle F."/>
        </authorList>
    </citation>
    <scope>NUCLEOTIDE SEQUENCE [LARGE SCALE GENOMIC DNA]</scope>
    <source>
        <strain evidence="11 12">AB21</strain>
    </source>
</reference>
<evidence type="ECO:0000256" key="9">
    <source>
        <dbReference type="SAM" id="Phobius"/>
    </source>
</evidence>
<dbReference type="Proteomes" id="UP000601041">
    <property type="component" value="Unassembled WGS sequence"/>
</dbReference>
<feature type="transmembrane region" description="Helical" evidence="9">
    <location>
        <begin position="33"/>
        <end position="55"/>
    </location>
</feature>
<evidence type="ECO:0000256" key="1">
    <source>
        <dbReference type="ARBA" id="ARBA00004651"/>
    </source>
</evidence>
<feature type="transmembrane region" description="Helical" evidence="9">
    <location>
        <begin position="7"/>
        <end position="27"/>
    </location>
</feature>
<dbReference type="SMART" id="SM00382">
    <property type="entry name" value="AAA"/>
    <property type="match status" value="1"/>
</dbReference>
<dbReference type="PANTHER" id="PTHR45772">
    <property type="entry name" value="CONSERVED COMPONENT OF ABC TRANSPORTER FOR NATURAL AMINO ACIDS-RELATED"/>
    <property type="match status" value="1"/>
</dbReference>
<proteinExistence type="predicted"/>
<keyword evidence="6" id="KW-0067">ATP-binding</keyword>
<dbReference type="InterPro" id="IPR001851">
    <property type="entry name" value="ABC_transp_permease"/>
</dbReference>
<sequence length="605" mass="64390">MTVSQKLYHRAGLIFPLLAVVLALLLAKVIDPYLAYVATSWVIFGLLGMSLDVVWGRGGFLSLAQTAFYGLGGYVGSIVAINLSAVTGHSLLWTLPAGTLFGAAVAAALAWVIFYARMGPLQSTILSYTFTLLLWSVSQSFKIEIGSAVIGGDNGMSNIPGYILGFGPEAETLGPGDGLILVVIVSAVAFFATRGLMGSTFGKIVDSIRLDIQKTELLGYDVRKYQLLTFAWSGGLAGLAGALFAGWANYLNPSIFSVQEALLVPIYVLVGGLGTLAGPFVGALLIGGLSFWLGGGAVGGQTTLILGAMLILLVLFLKNGIVGTMAKLWAARLPDPDAAARAAGPVAIVPQELETILVEAERQAGRAKVLKTEHLYKKFGGVVPVNDVSLEFRPGKPFSLIGPNGAGKSSFLKTCVGVYRPEKGSLAIGGLDITRAPVFQRVHAGMGVKNQKPQVFGDLSVRENLWIACYARVGDRRKASAIAEKVLTMLGLEGQADVRGSALSHGQQQWLDIGMVLCLAPRVVLLDEPAAGMTNEETRELSQLVRTLAKFTTVIVVEHDMEFVRTLDGHVTLLHQGAVFAEGDIETLRADERVLDIYLGRRQHV</sequence>
<evidence type="ECO:0000256" key="4">
    <source>
        <dbReference type="ARBA" id="ARBA00022692"/>
    </source>
</evidence>
<feature type="transmembrane region" description="Helical" evidence="9">
    <location>
        <begin position="262"/>
        <end position="286"/>
    </location>
</feature>
<keyword evidence="4 9" id="KW-0812">Transmembrane</keyword>
<dbReference type="Pfam" id="PF00005">
    <property type="entry name" value="ABC_tran"/>
    <property type="match status" value="1"/>
</dbReference>
<dbReference type="InterPro" id="IPR043428">
    <property type="entry name" value="LivM-like"/>
</dbReference>
<evidence type="ECO:0000256" key="5">
    <source>
        <dbReference type="ARBA" id="ARBA00022741"/>
    </source>
</evidence>
<feature type="transmembrane region" description="Helical" evidence="9">
    <location>
        <begin position="178"/>
        <end position="197"/>
    </location>
</feature>
<evidence type="ECO:0000256" key="3">
    <source>
        <dbReference type="ARBA" id="ARBA00022475"/>
    </source>
</evidence>
<feature type="transmembrane region" description="Helical" evidence="9">
    <location>
        <begin position="91"/>
        <end position="116"/>
    </location>
</feature>
<dbReference type="InterPro" id="IPR003593">
    <property type="entry name" value="AAA+_ATPase"/>
</dbReference>
<keyword evidence="12" id="KW-1185">Reference proteome</keyword>
<dbReference type="InterPro" id="IPR051120">
    <property type="entry name" value="ABC_AA/LPS_Transport"/>
</dbReference>
<keyword evidence="7 9" id="KW-1133">Transmembrane helix</keyword>
<evidence type="ECO:0000259" key="10">
    <source>
        <dbReference type="PROSITE" id="PS50893"/>
    </source>
</evidence>
<dbReference type="Pfam" id="PF02653">
    <property type="entry name" value="BPD_transp_2"/>
    <property type="match status" value="1"/>
</dbReference>
<keyword evidence="5" id="KW-0547">Nucleotide-binding</keyword>
<evidence type="ECO:0000256" key="8">
    <source>
        <dbReference type="ARBA" id="ARBA00023136"/>
    </source>
</evidence>
<evidence type="ECO:0000313" key="11">
    <source>
        <dbReference type="EMBL" id="CAD7047535.1"/>
    </source>
</evidence>
<keyword evidence="3" id="KW-1003">Cell membrane</keyword>
<feature type="domain" description="ABC transporter" evidence="10">
    <location>
        <begin position="370"/>
        <end position="601"/>
    </location>
</feature>
<evidence type="ECO:0000256" key="6">
    <source>
        <dbReference type="ARBA" id="ARBA00022840"/>
    </source>
</evidence>
<feature type="transmembrane region" description="Helical" evidence="9">
    <location>
        <begin position="292"/>
        <end position="317"/>
    </location>
</feature>
<evidence type="ECO:0000256" key="7">
    <source>
        <dbReference type="ARBA" id="ARBA00022989"/>
    </source>
</evidence>
<evidence type="ECO:0000313" key="12">
    <source>
        <dbReference type="Proteomes" id="UP000601041"/>
    </source>
</evidence>
<keyword evidence="8 9" id="KW-0472">Membrane</keyword>
<dbReference type="PANTHER" id="PTHR45772:SF8">
    <property type="entry name" value="HIGH-AFFINITY BRANCHED-CHAIN AMINO ACID TRANSPORT ATP-BINDING PROTEIN"/>
    <property type="match status" value="1"/>
</dbReference>
<evidence type="ECO:0000256" key="2">
    <source>
        <dbReference type="ARBA" id="ARBA00022448"/>
    </source>
</evidence>
<gene>
    <name evidence="11" type="ORF">RHAB21_03794</name>
</gene>
<feature type="transmembrane region" description="Helical" evidence="9">
    <location>
        <begin position="67"/>
        <end position="85"/>
    </location>
</feature>
<organism evidence="11 12">
    <name type="scientific">Pseudorhizobium halotolerans</name>
    <dbReference type="NCBI Taxonomy" id="1233081"/>
    <lineage>
        <taxon>Bacteria</taxon>
        <taxon>Pseudomonadati</taxon>
        <taxon>Pseudomonadota</taxon>
        <taxon>Alphaproteobacteria</taxon>
        <taxon>Hyphomicrobiales</taxon>
        <taxon>Rhizobiaceae</taxon>
        <taxon>Rhizobium/Agrobacterium group</taxon>
        <taxon>Pseudorhizobium</taxon>
    </lineage>
</organism>
<keyword evidence="2" id="KW-0813">Transport</keyword>
<comment type="subcellular location">
    <subcellularLocation>
        <location evidence="1">Cell membrane</location>
        <topology evidence="1">Multi-pass membrane protein</topology>
    </subcellularLocation>
</comment>
<comment type="caution">
    <text evidence="11">The sequence shown here is derived from an EMBL/GenBank/DDBJ whole genome shotgun (WGS) entry which is preliminary data.</text>
</comment>